<dbReference type="Proteomes" id="UP000249464">
    <property type="component" value="Unassembled WGS sequence"/>
</dbReference>
<keyword evidence="4" id="KW-1185">Reference proteome</keyword>
<evidence type="ECO:0000313" key="3">
    <source>
        <dbReference type="EMBL" id="SGZ23042.1"/>
    </source>
</evidence>
<feature type="compositionally biased region" description="Basic and acidic residues" evidence="1">
    <location>
        <begin position="638"/>
        <end position="648"/>
    </location>
</feature>
<dbReference type="SUPFAM" id="SSF56112">
    <property type="entry name" value="Protein kinase-like (PK-like)"/>
    <property type="match status" value="1"/>
</dbReference>
<accession>A0A2X0MPT2</accession>
<keyword evidence="2" id="KW-0732">Signal</keyword>
<dbReference type="EMBL" id="FQNC01000084">
    <property type="protein sequence ID" value="SGZ23042.1"/>
    <property type="molecule type" value="Genomic_DNA"/>
</dbReference>
<name>A0A2X0MPT2_9BASI</name>
<evidence type="ECO:0000256" key="1">
    <source>
        <dbReference type="SAM" id="MobiDB-lite"/>
    </source>
</evidence>
<proteinExistence type="predicted"/>
<dbReference type="Gene3D" id="1.10.510.10">
    <property type="entry name" value="Transferase(Phosphotransferase) domain 1"/>
    <property type="match status" value="1"/>
</dbReference>
<dbReference type="AlphaFoldDB" id="A0A2X0MPT2"/>
<evidence type="ECO:0000313" key="4">
    <source>
        <dbReference type="Proteomes" id="UP000249464"/>
    </source>
</evidence>
<reference evidence="3 4" key="1">
    <citation type="submission" date="2016-11" db="EMBL/GenBank/DDBJ databases">
        <authorList>
            <person name="Jaros S."/>
            <person name="Januszkiewicz K."/>
            <person name="Wedrychowicz H."/>
        </authorList>
    </citation>
    <scope>NUCLEOTIDE SEQUENCE [LARGE SCALE GENOMIC DNA]</scope>
</reference>
<dbReference type="InterPro" id="IPR011009">
    <property type="entry name" value="Kinase-like_dom_sf"/>
</dbReference>
<organism evidence="3 4">
    <name type="scientific">Microbotryum silenes-dioicae</name>
    <dbReference type="NCBI Taxonomy" id="796604"/>
    <lineage>
        <taxon>Eukaryota</taxon>
        <taxon>Fungi</taxon>
        <taxon>Dikarya</taxon>
        <taxon>Basidiomycota</taxon>
        <taxon>Pucciniomycotina</taxon>
        <taxon>Microbotryomycetes</taxon>
        <taxon>Microbotryales</taxon>
        <taxon>Microbotryaceae</taxon>
        <taxon>Microbotryum</taxon>
    </lineage>
</organism>
<feature type="region of interest" description="Disordered" evidence="1">
    <location>
        <begin position="603"/>
        <end position="663"/>
    </location>
</feature>
<evidence type="ECO:0000256" key="2">
    <source>
        <dbReference type="SAM" id="SignalP"/>
    </source>
</evidence>
<feature type="signal peptide" evidence="2">
    <location>
        <begin position="1"/>
        <end position="16"/>
    </location>
</feature>
<feature type="chain" id="PRO_5015882130" evidence="2">
    <location>
        <begin position="17"/>
        <end position="803"/>
    </location>
</feature>
<sequence>MVLSVLLGLDVYSAGASPLFRYTLHPKTGITPVAFRTLYLRPSELESDAALVGRTVEFVAEEPIELVDCRVAGGSSIFGRCTVIFELTRPSLAVQGSSSTSDLSPSFVLKVQHINHKSKGCEANVLDKIVRCCASHGAASASSLLIERHVALPEKAASLGLHRSQMDDSALPVLMDPDYPDRRQQESSRRTLDVLVVRNPTPLPIRVDTGRGPQHKFSQACEVFDQLLTLLYVLWDLGIHHRDLSLGNILHHQGHLVLVDWDTGVVAQPGTRVPIAADFAGSFRITEATASYEILACPPGLLSGGYKVPSHALRHDFESSVYWFLHVMDWYVGESVSAELWEELQLRPLANEPTFSPALIRLELWDEGSFPELRQEFLQDLANVDTELHDLVNLITSARPGRLPPTARSDRQHYRCVKQKMVKVQAALRRMLEEAQQPDYHGVLGRYHRLLKLQYETGTLLTKLDALPHDPPSLVPHIASRTSCKRCQASTEPTFLSAASYAFSLAKRTELLLYDPIWFLCPICVRSATDNKGALVRSFAIGRTAVRMINQTEFFELRLPTAMGADIDHVAPTQAARLSMAPFYDSLRARLVILGERLQSKTVATMPEPPTTPLEGPVKSISTSRLGRHDPRTRKRTDRVDSLSETRRRINSPPPPTPSTHDLLQRPQALVDQNAQECLRFAESKSDQARVAAWEQKYAADLDGVPLETPACSAGLFVDPIVHIFPVDSSVMVREGEPSSFIALTFQEEVDTPISVPSPTSVQVRRQGDRIRRVPDHRPSIRPITRRGSNRVRGLASSIQNCM</sequence>
<gene>
    <name evidence="3" type="primary">BQ5605_C022g09579</name>
    <name evidence="3" type="ORF">BQ5605_C022G09579</name>
</gene>
<protein>
    <submittedName>
        <fullName evidence="3">BQ5605_C022g09579 protein</fullName>
    </submittedName>
</protein>